<evidence type="ECO:0000313" key="4">
    <source>
        <dbReference type="Proteomes" id="UP000199297"/>
    </source>
</evidence>
<dbReference type="Pfam" id="PF02021">
    <property type="entry name" value="UPF0102"/>
    <property type="match status" value="1"/>
</dbReference>
<keyword evidence="3" id="KW-0255">Endonuclease</keyword>
<dbReference type="PANTHER" id="PTHR34039:SF1">
    <property type="entry name" value="UPF0102 PROTEIN YRAN"/>
    <property type="match status" value="1"/>
</dbReference>
<keyword evidence="3" id="KW-0540">Nuclease</keyword>
<comment type="similarity">
    <text evidence="1 2">Belongs to the UPF0102 family.</text>
</comment>
<dbReference type="PROSITE" id="PS51257">
    <property type="entry name" value="PROKAR_LIPOPROTEIN"/>
    <property type="match status" value="1"/>
</dbReference>
<keyword evidence="3" id="KW-0378">Hydrolase</keyword>
<reference evidence="4" key="1">
    <citation type="submission" date="2016-10" db="EMBL/GenBank/DDBJ databases">
        <authorList>
            <person name="Varghese N."/>
            <person name="Submissions S."/>
        </authorList>
    </citation>
    <scope>NUCLEOTIDE SEQUENCE [LARGE SCALE GENOMIC DNA]</scope>
    <source>
        <strain evidence="4">CGMCC 1.9127</strain>
    </source>
</reference>
<evidence type="ECO:0000313" key="3">
    <source>
        <dbReference type="EMBL" id="SEL20717.1"/>
    </source>
</evidence>
<sequence length="124" mass="13964">MPWTNKASTVAMGKNSEQLASQYLQQHGLSLQSCNFQNRAGEIDLIMTQGTTWVFVEVKYRKNNHFGGAIAAVSLKKQQKIKQCAAFYLQQMGLNEYNTPCRFDVVAMQGDINAPVITWLKNAF</sequence>
<dbReference type="NCBIfam" id="TIGR00252">
    <property type="entry name" value="YraN family protein"/>
    <property type="match status" value="1"/>
</dbReference>
<evidence type="ECO:0000256" key="2">
    <source>
        <dbReference type="HAMAP-Rule" id="MF_00048"/>
    </source>
</evidence>
<evidence type="ECO:0000256" key="1">
    <source>
        <dbReference type="ARBA" id="ARBA00006738"/>
    </source>
</evidence>
<organism evidence="3 4">
    <name type="scientific">Colwellia chukchiensis</name>
    <dbReference type="NCBI Taxonomy" id="641665"/>
    <lineage>
        <taxon>Bacteria</taxon>
        <taxon>Pseudomonadati</taxon>
        <taxon>Pseudomonadota</taxon>
        <taxon>Gammaproteobacteria</taxon>
        <taxon>Alteromonadales</taxon>
        <taxon>Colwelliaceae</taxon>
        <taxon>Colwellia</taxon>
    </lineage>
</organism>
<dbReference type="Gene3D" id="3.40.1350.10">
    <property type="match status" value="1"/>
</dbReference>
<dbReference type="HAMAP" id="MF_00048">
    <property type="entry name" value="UPF0102"/>
    <property type="match status" value="1"/>
</dbReference>
<dbReference type="SUPFAM" id="SSF52980">
    <property type="entry name" value="Restriction endonuclease-like"/>
    <property type="match status" value="1"/>
</dbReference>
<dbReference type="RefSeq" id="WP_332888834.1">
    <property type="nucleotide sequence ID" value="NZ_FOBI01000007.1"/>
</dbReference>
<dbReference type="Proteomes" id="UP000199297">
    <property type="component" value="Unassembled WGS sequence"/>
</dbReference>
<dbReference type="InterPro" id="IPR003509">
    <property type="entry name" value="UPF0102_YraN-like"/>
</dbReference>
<dbReference type="STRING" id="641665.GCA_002104455_03376"/>
<protein>
    <recommendedName>
        <fullName evidence="2">UPF0102 protein SAMN05216262_10786</fullName>
    </recommendedName>
</protein>
<dbReference type="EMBL" id="FOBI01000007">
    <property type="protein sequence ID" value="SEL20717.1"/>
    <property type="molecule type" value="Genomic_DNA"/>
</dbReference>
<dbReference type="PANTHER" id="PTHR34039">
    <property type="entry name" value="UPF0102 PROTEIN YRAN"/>
    <property type="match status" value="1"/>
</dbReference>
<gene>
    <name evidence="3" type="ORF">SAMN05216262_10786</name>
</gene>
<proteinExistence type="inferred from homology"/>
<dbReference type="GO" id="GO:0004519">
    <property type="term" value="F:endonuclease activity"/>
    <property type="evidence" value="ECO:0007669"/>
    <property type="project" value="UniProtKB-KW"/>
</dbReference>
<dbReference type="GO" id="GO:0003676">
    <property type="term" value="F:nucleic acid binding"/>
    <property type="evidence" value="ECO:0007669"/>
    <property type="project" value="InterPro"/>
</dbReference>
<keyword evidence="4" id="KW-1185">Reference proteome</keyword>
<name>A0A1H7NCR9_9GAMM</name>
<dbReference type="InterPro" id="IPR011856">
    <property type="entry name" value="tRNA_endonuc-like_dom_sf"/>
</dbReference>
<dbReference type="InterPro" id="IPR011335">
    <property type="entry name" value="Restrct_endonuc-II-like"/>
</dbReference>
<dbReference type="NCBIfam" id="NF009150">
    <property type="entry name" value="PRK12497.1-3"/>
    <property type="match status" value="1"/>
</dbReference>
<dbReference type="AlphaFoldDB" id="A0A1H7NCR9"/>
<accession>A0A1H7NCR9</accession>